<name>A0AAV2GD56_9ROSI</name>
<organism evidence="1 2">
    <name type="scientific">Linum trigynum</name>
    <dbReference type="NCBI Taxonomy" id="586398"/>
    <lineage>
        <taxon>Eukaryota</taxon>
        <taxon>Viridiplantae</taxon>
        <taxon>Streptophyta</taxon>
        <taxon>Embryophyta</taxon>
        <taxon>Tracheophyta</taxon>
        <taxon>Spermatophyta</taxon>
        <taxon>Magnoliopsida</taxon>
        <taxon>eudicotyledons</taxon>
        <taxon>Gunneridae</taxon>
        <taxon>Pentapetalae</taxon>
        <taxon>rosids</taxon>
        <taxon>fabids</taxon>
        <taxon>Malpighiales</taxon>
        <taxon>Linaceae</taxon>
        <taxon>Linum</taxon>
    </lineage>
</organism>
<sequence>MEKILERDWREVKSLFRLGLFPFHFWLLPRQTRSLIKPEISSSGKYQRRGRRHTMDDYISNDDDREWGGAEPSCLFGFDLNVPLTSNGENTYEIRA</sequence>
<dbReference type="AlphaFoldDB" id="A0AAV2GD56"/>
<evidence type="ECO:0000313" key="1">
    <source>
        <dbReference type="EMBL" id="CAL1408127.1"/>
    </source>
</evidence>
<proteinExistence type="predicted"/>
<reference evidence="1 2" key="1">
    <citation type="submission" date="2024-04" db="EMBL/GenBank/DDBJ databases">
        <authorList>
            <person name="Fracassetti M."/>
        </authorList>
    </citation>
    <scope>NUCLEOTIDE SEQUENCE [LARGE SCALE GENOMIC DNA]</scope>
</reference>
<dbReference type="Proteomes" id="UP001497516">
    <property type="component" value="Chromosome 8"/>
</dbReference>
<keyword evidence="2" id="KW-1185">Reference proteome</keyword>
<protein>
    <submittedName>
        <fullName evidence="1">Uncharacterized protein</fullName>
    </submittedName>
</protein>
<gene>
    <name evidence="1" type="ORF">LTRI10_LOCUS47748</name>
</gene>
<dbReference type="EMBL" id="OZ034821">
    <property type="protein sequence ID" value="CAL1408127.1"/>
    <property type="molecule type" value="Genomic_DNA"/>
</dbReference>
<evidence type="ECO:0000313" key="2">
    <source>
        <dbReference type="Proteomes" id="UP001497516"/>
    </source>
</evidence>
<accession>A0AAV2GD56</accession>